<evidence type="ECO:0000256" key="6">
    <source>
        <dbReference type="SAM" id="MobiDB-lite"/>
    </source>
</evidence>
<dbReference type="EMBL" id="MCFF01000085">
    <property type="protein sequence ID" value="ORY95133.1"/>
    <property type="molecule type" value="Genomic_DNA"/>
</dbReference>
<reference evidence="7 8" key="1">
    <citation type="submission" date="2016-07" db="EMBL/GenBank/DDBJ databases">
        <title>Pervasive Adenine N6-methylation of Active Genes in Fungi.</title>
        <authorList>
            <consortium name="DOE Joint Genome Institute"/>
            <person name="Mondo S.J."/>
            <person name="Dannebaum R.O."/>
            <person name="Kuo R.C."/>
            <person name="Labutti K."/>
            <person name="Haridas S."/>
            <person name="Kuo A."/>
            <person name="Salamov A."/>
            <person name="Ahrendt S.R."/>
            <person name="Lipzen A."/>
            <person name="Sullivan W."/>
            <person name="Andreopoulos W.B."/>
            <person name="Clum A."/>
            <person name="Lindquist E."/>
            <person name="Daum C."/>
            <person name="Ramamoorthy G.K."/>
            <person name="Gryganskyi A."/>
            <person name="Culley D."/>
            <person name="Magnuson J.K."/>
            <person name="James T.Y."/>
            <person name="O'Malley M.A."/>
            <person name="Stajich J.E."/>
            <person name="Spatafora J.W."/>
            <person name="Visel A."/>
            <person name="Grigoriev I.V."/>
        </authorList>
    </citation>
    <scope>NUCLEOTIDE SEQUENCE [LARGE SCALE GENOMIC DNA]</scope>
    <source>
        <strain evidence="7 8">NRRL 3116</strain>
    </source>
</reference>
<evidence type="ECO:0000256" key="2">
    <source>
        <dbReference type="ARBA" id="ARBA00022490"/>
    </source>
</evidence>
<dbReference type="PANTHER" id="PTHR11501">
    <property type="entry name" value="MICROTUBULE-ASSOCIATED PROTEIN"/>
    <property type="match status" value="1"/>
</dbReference>
<comment type="subcellular location">
    <subcellularLocation>
        <location evidence="1">Cytoplasm</location>
        <location evidence="1">Cytoskeleton</location>
    </subcellularLocation>
</comment>
<feature type="compositionally biased region" description="Low complexity" evidence="6">
    <location>
        <begin position="302"/>
        <end position="333"/>
    </location>
</feature>
<dbReference type="GeneID" id="33570132"/>
<feature type="compositionally biased region" description="Low complexity" evidence="6">
    <location>
        <begin position="227"/>
        <end position="241"/>
    </location>
</feature>
<feature type="compositionally biased region" description="Low complexity" evidence="6">
    <location>
        <begin position="25"/>
        <end position="58"/>
    </location>
</feature>
<gene>
    <name evidence="7" type="ORF">BCR41DRAFT_390845</name>
</gene>
<evidence type="ECO:0000256" key="1">
    <source>
        <dbReference type="ARBA" id="ARBA00004245"/>
    </source>
</evidence>
<dbReference type="Proteomes" id="UP000193648">
    <property type="component" value="Unassembled WGS sequence"/>
</dbReference>
<evidence type="ECO:0000256" key="4">
    <source>
        <dbReference type="ARBA" id="ARBA00022737"/>
    </source>
</evidence>
<dbReference type="PANTHER" id="PTHR11501:SF18">
    <property type="entry name" value="MICROTUBULE-ASSOCIATED PROTEIN"/>
    <property type="match status" value="1"/>
</dbReference>
<keyword evidence="2" id="KW-0963">Cytoplasm</keyword>
<dbReference type="OrthoDB" id="206213at2759"/>
<feature type="compositionally biased region" description="Basic and acidic residues" evidence="6">
    <location>
        <begin position="102"/>
        <end position="112"/>
    </location>
</feature>
<comment type="caution">
    <text evidence="7">The sequence shown here is derived from an EMBL/GenBank/DDBJ whole genome shotgun (WGS) entry which is preliminary data.</text>
</comment>
<keyword evidence="8" id="KW-1185">Reference proteome</keyword>
<protein>
    <submittedName>
        <fullName evidence="7">Uncharacterized protein</fullName>
    </submittedName>
</protein>
<feature type="compositionally biased region" description="Basic and acidic residues" evidence="6">
    <location>
        <begin position="405"/>
        <end position="423"/>
    </location>
</feature>
<evidence type="ECO:0000256" key="5">
    <source>
        <dbReference type="ARBA" id="ARBA00023212"/>
    </source>
</evidence>
<dbReference type="InterPro" id="IPR027324">
    <property type="entry name" value="MAP2/MAP4/Tau"/>
</dbReference>
<dbReference type="RefSeq" id="XP_021875340.1">
    <property type="nucleotide sequence ID" value="XM_022028289.1"/>
</dbReference>
<organism evidence="7 8">
    <name type="scientific">Lobosporangium transversale</name>
    <dbReference type="NCBI Taxonomy" id="64571"/>
    <lineage>
        <taxon>Eukaryota</taxon>
        <taxon>Fungi</taxon>
        <taxon>Fungi incertae sedis</taxon>
        <taxon>Mucoromycota</taxon>
        <taxon>Mortierellomycotina</taxon>
        <taxon>Mortierellomycetes</taxon>
        <taxon>Mortierellales</taxon>
        <taxon>Mortierellaceae</taxon>
        <taxon>Lobosporangium</taxon>
    </lineage>
</organism>
<feature type="region of interest" description="Disordered" evidence="6">
    <location>
        <begin position="1"/>
        <end position="193"/>
    </location>
</feature>
<dbReference type="Pfam" id="PF00418">
    <property type="entry name" value="Tubulin-binding"/>
    <property type="match status" value="2"/>
</dbReference>
<keyword evidence="3" id="KW-0597">Phosphoprotein</keyword>
<dbReference type="GO" id="GO:0008017">
    <property type="term" value="F:microtubule binding"/>
    <property type="evidence" value="ECO:0007669"/>
    <property type="project" value="InterPro"/>
</dbReference>
<dbReference type="GO" id="GO:0000226">
    <property type="term" value="P:microtubule cytoskeleton organization"/>
    <property type="evidence" value="ECO:0007669"/>
    <property type="project" value="TreeGrafter"/>
</dbReference>
<dbReference type="STRING" id="64571.A0A1Y2G5G3"/>
<feature type="region of interest" description="Disordered" evidence="6">
    <location>
        <begin position="211"/>
        <end position="257"/>
    </location>
</feature>
<sequence>MTTVIASPKPVSVSGPRVKVERKTSMSSSSSSTRNASTSPSASASTSASASASDSATSPKLASRLPSNQRFSNIQSKVGSLEQIHYKPKPSEKKIQSFGKQDFSHIKPKVDAKLALPTSIPVDSGTSAGETHDNDTLAPAPTKSSISSRRASASASTTVPKLPPFVVTTGLKSTRATANEQQKPLSPTARPSTATIVTATATATTGATTSIVSAGGVTPKPLSPNNSRRSSAPAGSSVASPPKSPTSPTRRISKHIIPTQKLVYDHVKSKVGSFDNIDYKRGRAASQTSAGSADENDPNYNNSTRSRSPSARSSTSSNGTSSTSPTTTTASRRSSFKISPPKKVDYSKVKSKVNSLEYINHTPQGGNLRIFSEKLAFREQAQSKIAKEINSVQIHDYSRENSIQEEHEHAEMDHNSVEQEHAQNQDGSIIYSSDMEHEEFEPPKNILSVLDEVVENVDGLELDGYQQQEQMFAQPNNAQGAQSEPVVVL</sequence>
<dbReference type="GO" id="GO:0005856">
    <property type="term" value="C:cytoskeleton"/>
    <property type="evidence" value="ECO:0007669"/>
    <property type="project" value="UniProtKB-SubCell"/>
</dbReference>
<evidence type="ECO:0000256" key="3">
    <source>
        <dbReference type="ARBA" id="ARBA00022553"/>
    </source>
</evidence>
<feature type="region of interest" description="Disordered" evidence="6">
    <location>
        <begin position="285"/>
        <end position="347"/>
    </location>
</feature>
<dbReference type="PRINTS" id="PR00833">
    <property type="entry name" value="POAALLERGEN"/>
</dbReference>
<evidence type="ECO:0000313" key="8">
    <source>
        <dbReference type="Proteomes" id="UP000193648"/>
    </source>
</evidence>
<feature type="region of interest" description="Disordered" evidence="6">
    <location>
        <begin position="405"/>
        <end position="424"/>
    </location>
</feature>
<feature type="compositionally biased region" description="Low complexity" evidence="6">
    <location>
        <begin position="144"/>
        <end position="156"/>
    </location>
</feature>
<feature type="compositionally biased region" description="Polar residues" evidence="6">
    <location>
        <begin position="170"/>
        <end position="192"/>
    </location>
</feature>
<keyword evidence="5" id="KW-0206">Cytoskeleton</keyword>
<proteinExistence type="predicted"/>
<dbReference type="InterPro" id="IPR001084">
    <property type="entry name" value="MAP_tubulin-bd_rpt"/>
</dbReference>
<keyword evidence="4" id="KW-0677">Repeat</keyword>
<dbReference type="InParanoid" id="A0A1Y2G5G3"/>
<evidence type="ECO:0000313" key="7">
    <source>
        <dbReference type="EMBL" id="ORY95133.1"/>
    </source>
</evidence>
<feature type="compositionally biased region" description="Polar residues" evidence="6">
    <location>
        <begin position="65"/>
        <end position="78"/>
    </location>
</feature>
<accession>A0A1Y2G5G3</accession>
<dbReference type="AlphaFoldDB" id="A0A1Y2G5G3"/>
<name>A0A1Y2G5G3_9FUNG</name>